<dbReference type="RefSeq" id="WP_086204695.1">
    <property type="nucleotide sequence ID" value="NZ_NEGB01000013.1"/>
</dbReference>
<accession>A0A1Y3C600</accession>
<name>A0A1Y3C600_9GAMM</name>
<evidence type="ECO:0000256" key="1">
    <source>
        <dbReference type="SAM" id="MobiDB-lite"/>
    </source>
</evidence>
<dbReference type="STRING" id="1977882.B9T28_14530"/>
<dbReference type="Proteomes" id="UP000242765">
    <property type="component" value="Unassembled WGS sequence"/>
</dbReference>
<gene>
    <name evidence="2" type="ORF">B9T28_14530</name>
</gene>
<organism evidence="2 3">
    <name type="scientific">Acinetobacter silvestris</name>
    <dbReference type="NCBI Taxonomy" id="1977882"/>
    <lineage>
        <taxon>Bacteria</taxon>
        <taxon>Pseudomonadati</taxon>
        <taxon>Pseudomonadota</taxon>
        <taxon>Gammaproteobacteria</taxon>
        <taxon>Moraxellales</taxon>
        <taxon>Moraxellaceae</taxon>
        <taxon>Acinetobacter</taxon>
    </lineage>
</organism>
<comment type="caution">
    <text evidence="2">The sequence shown here is derived from an EMBL/GenBank/DDBJ whole genome shotgun (WGS) entry which is preliminary data.</text>
</comment>
<reference evidence="2 3" key="1">
    <citation type="submission" date="2017-04" db="EMBL/GenBank/DDBJ databases">
        <title>High diversity of culturable Acinetobacter species in natural soil and water ecosystems.</title>
        <authorList>
            <person name="Nemec A."/>
            <person name="Radolfova-Krizova L."/>
        </authorList>
    </citation>
    <scope>NUCLEOTIDE SEQUENCE [LARGE SCALE GENOMIC DNA]</scope>
    <source>
        <strain evidence="2 3">ANC 4999</strain>
    </source>
</reference>
<dbReference type="OrthoDB" id="6696271at2"/>
<evidence type="ECO:0000313" key="3">
    <source>
        <dbReference type="Proteomes" id="UP000242765"/>
    </source>
</evidence>
<proteinExistence type="predicted"/>
<sequence length="124" mass="14342">MMQDQNVLALDIEKSDDKNLKSSTDHSFDAAPENDSKDSKFVEKNQKIYSENDSKKFEDILLRHIQKMNETTITRNQLLTQHRQTLLQLFGLGATVQEILHFLEENNFTGITAENLTAFLKKKK</sequence>
<dbReference type="EMBL" id="NEGB01000013">
    <property type="protein sequence ID" value="OTG62447.1"/>
    <property type="molecule type" value="Genomic_DNA"/>
</dbReference>
<dbReference type="AlphaFoldDB" id="A0A1Y3C600"/>
<protein>
    <submittedName>
        <fullName evidence="2">Uncharacterized protein</fullName>
    </submittedName>
</protein>
<keyword evidence="3" id="KW-1185">Reference proteome</keyword>
<feature type="region of interest" description="Disordered" evidence="1">
    <location>
        <begin position="17"/>
        <end position="44"/>
    </location>
</feature>
<evidence type="ECO:0000313" key="2">
    <source>
        <dbReference type="EMBL" id="OTG62447.1"/>
    </source>
</evidence>